<proteinExistence type="predicted"/>
<dbReference type="EMBL" id="JAMKOV010000004">
    <property type="protein sequence ID" value="KAI8040646.1"/>
    <property type="molecule type" value="Genomic_DNA"/>
</dbReference>
<protein>
    <submittedName>
        <fullName evidence="1">Uncharacterized protein</fullName>
    </submittedName>
</protein>
<organism evidence="1 2">
    <name type="scientific">Drosophila gunungcola</name>
    <name type="common">fruit fly</name>
    <dbReference type="NCBI Taxonomy" id="103775"/>
    <lineage>
        <taxon>Eukaryota</taxon>
        <taxon>Metazoa</taxon>
        <taxon>Ecdysozoa</taxon>
        <taxon>Arthropoda</taxon>
        <taxon>Hexapoda</taxon>
        <taxon>Insecta</taxon>
        <taxon>Pterygota</taxon>
        <taxon>Neoptera</taxon>
        <taxon>Endopterygota</taxon>
        <taxon>Diptera</taxon>
        <taxon>Brachycera</taxon>
        <taxon>Muscomorpha</taxon>
        <taxon>Ephydroidea</taxon>
        <taxon>Drosophilidae</taxon>
        <taxon>Drosophila</taxon>
        <taxon>Sophophora</taxon>
    </lineage>
</organism>
<name>A0A9P9YPD5_9MUSC</name>
<evidence type="ECO:0000313" key="2">
    <source>
        <dbReference type="Proteomes" id="UP001059596"/>
    </source>
</evidence>
<gene>
    <name evidence="1" type="ORF">M5D96_006589</name>
</gene>
<evidence type="ECO:0000313" key="1">
    <source>
        <dbReference type="EMBL" id="KAI8040646.1"/>
    </source>
</evidence>
<dbReference type="AlphaFoldDB" id="A0A9P9YPD5"/>
<dbReference type="OrthoDB" id="7860767at2759"/>
<accession>A0A9P9YPD5</accession>
<dbReference type="Proteomes" id="UP001059596">
    <property type="component" value="Unassembled WGS sequence"/>
</dbReference>
<keyword evidence="2" id="KW-1185">Reference proteome</keyword>
<sequence length="97" mass="11419">MRRQRRIFVEKSYDLPRPAVTKSPSVKIIQPEISTSILKHSSKMSRLLLQCRSTLLVLRHQTAVENEKGLFSKLVDKYTTFRKEEKHVPQEEEPKRS</sequence>
<reference evidence="1" key="1">
    <citation type="journal article" date="2023" name="Genome Biol. Evol.">
        <title>Long-read-based Genome Assembly of Drosophila gunungcola Reveals Fewer Chemosensory Genes in Flower-breeding Species.</title>
        <authorList>
            <person name="Negi A."/>
            <person name="Liao B.Y."/>
            <person name="Yeh S.D."/>
        </authorList>
    </citation>
    <scope>NUCLEOTIDE SEQUENCE</scope>
    <source>
        <strain evidence="1">Sukarami</strain>
    </source>
</reference>
<comment type="caution">
    <text evidence="1">The sequence shown here is derived from an EMBL/GenBank/DDBJ whole genome shotgun (WGS) entry which is preliminary data.</text>
</comment>